<dbReference type="RefSeq" id="XP_028910606.1">
    <property type="nucleotide sequence ID" value="XM_029054773.2"/>
</dbReference>
<feature type="compositionally biased region" description="Pro residues" evidence="1">
    <location>
        <begin position="105"/>
        <end position="118"/>
    </location>
</feature>
<dbReference type="GO" id="GO:0001562">
    <property type="term" value="P:response to protozoan"/>
    <property type="evidence" value="ECO:0007669"/>
    <property type="project" value="Ensembl"/>
</dbReference>
<evidence type="ECO:0000313" key="3">
    <source>
        <dbReference type="Proteomes" id="UP000002279"/>
    </source>
</evidence>
<dbReference type="GO" id="GO:0008630">
    <property type="term" value="P:intrinsic apoptotic signaling pathway in response to DNA damage"/>
    <property type="evidence" value="ECO:0007669"/>
    <property type="project" value="Ensembl"/>
</dbReference>
<dbReference type="GO" id="GO:0005739">
    <property type="term" value="C:mitochondrion"/>
    <property type="evidence" value="ECO:0007669"/>
    <property type="project" value="GOC"/>
</dbReference>
<feature type="compositionally biased region" description="Pro residues" evidence="1">
    <location>
        <begin position="8"/>
        <end position="22"/>
    </location>
</feature>
<dbReference type="Bgee" id="ENSOANG00000044342">
    <property type="expression patterns" value="Expressed in adult mammalian kidney and 7 other cell types or tissues"/>
</dbReference>
<dbReference type="FunCoup" id="A0A6I8P7G2">
    <property type="interactions" value="698"/>
</dbReference>
<dbReference type="GO" id="GO:2000377">
    <property type="term" value="P:regulation of reactive oxygen species metabolic process"/>
    <property type="evidence" value="ECO:0007669"/>
    <property type="project" value="Ensembl"/>
</dbReference>
<organism evidence="2 3">
    <name type="scientific">Ornithorhynchus anatinus</name>
    <name type="common">Duckbill platypus</name>
    <dbReference type="NCBI Taxonomy" id="9258"/>
    <lineage>
        <taxon>Eukaryota</taxon>
        <taxon>Metazoa</taxon>
        <taxon>Chordata</taxon>
        <taxon>Craniata</taxon>
        <taxon>Vertebrata</taxon>
        <taxon>Euteleostomi</taxon>
        <taxon>Mammalia</taxon>
        <taxon>Monotremata</taxon>
        <taxon>Ornithorhynchidae</taxon>
        <taxon>Ornithorhynchus</taxon>
    </lineage>
</organism>
<evidence type="ECO:0000256" key="1">
    <source>
        <dbReference type="SAM" id="MobiDB-lite"/>
    </source>
</evidence>
<feature type="region of interest" description="Disordered" evidence="1">
    <location>
        <begin position="102"/>
        <end position="122"/>
    </location>
</feature>
<proteinExistence type="predicted"/>
<reference evidence="2 3" key="1">
    <citation type="journal article" date="2008" name="Nature">
        <title>Genome analysis of the platypus reveals unique signatures of evolution.</title>
        <authorList>
            <person name="Warren W.C."/>
            <person name="Hillier L.W."/>
            <person name="Marshall Graves J.A."/>
            <person name="Birney E."/>
            <person name="Ponting C.P."/>
            <person name="Grutzner F."/>
            <person name="Belov K."/>
            <person name="Miller W."/>
            <person name="Clarke L."/>
            <person name="Chinwalla A.T."/>
            <person name="Yang S.P."/>
            <person name="Heger A."/>
            <person name="Locke D.P."/>
            <person name="Miethke P."/>
            <person name="Waters P.D."/>
            <person name="Veyrunes F."/>
            <person name="Fulton L."/>
            <person name="Fulton B."/>
            <person name="Graves T."/>
            <person name="Wallis J."/>
            <person name="Puente X.S."/>
            <person name="Lopez-Otin C."/>
            <person name="Ordonez G.R."/>
            <person name="Eichler E.E."/>
            <person name="Chen L."/>
            <person name="Cheng Z."/>
            <person name="Deakin J.E."/>
            <person name="Alsop A."/>
            <person name="Thompson K."/>
            <person name="Kirby P."/>
            <person name="Papenfuss A.T."/>
            <person name="Wakefield M.J."/>
            <person name="Olender T."/>
            <person name="Lancet D."/>
            <person name="Huttley G.A."/>
            <person name="Smit A.F."/>
            <person name="Pask A."/>
            <person name="Temple-Smith P."/>
            <person name="Batzer M.A."/>
            <person name="Walker J.A."/>
            <person name="Konkel M.K."/>
            <person name="Harris R.S."/>
            <person name="Whittington C.M."/>
            <person name="Wong E.S."/>
            <person name="Gemmell N.J."/>
            <person name="Buschiazzo E."/>
            <person name="Vargas Jentzsch I.M."/>
            <person name="Merkel A."/>
            <person name="Schmitz J."/>
            <person name="Zemann A."/>
            <person name="Churakov G."/>
            <person name="Kriegs J.O."/>
            <person name="Brosius J."/>
            <person name="Murchison E.P."/>
            <person name="Sachidanandam R."/>
            <person name="Smith C."/>
            <person name="Hannon G.J."/>
            <person name="Tsend-Ayush E."/>
            <person name="McMillan D."/>
            <person name="Attenborough R."/>
            <person name="Rens W."/>
            <person name="Ferguson-Smith M."/>
            <person name="Lefevre C.M."/>
            <person name="Sharp J.A."/>
            <person name="Nicholas K.R."/>
            <person name="Ray D.A."/>
            <person name="Kube M."/>
            <person name="Reinhardt R."/>
            <person name="Pringle T.H."/>
            <person name="Taylor J."/>
            <person name="Jones R.C."/>
            <person name="Nixon B."/>
            <person name="Dacheux J.L."/>
            <person name="Niwa H."/>
            <person name="Sekita Y."/>
            <person name="Huang X."/>
            <person name="Stark A."/>
            <person name="Kheradpour P."/>
            <person name="Kellis M."/>
            <person name="Flicek P."/>
            <person name="Chen Y."/>
            <person name="Webber C."/>
            <person name="Hardison R."/>
            <person name="Nelson J."/>
            <person name="Hallsworth-Pepin K."/>
            <person name="Delehaunty K."/>
            <person name="Markovic C."/>
            <person name="Minx P."/>
            <person name="Feng Y."/>
            <person name="Kremitzki C."/>
            <person name="Mitreva M."/>
            <person name="Glasscock J."/>
            <person name="Wylie T."/>
            <person name="Wohldmann P."/>
            <person name="Thiru P."/>
            <person name="Nhan M.N."/>
            <person name="Pohl C.S."/>
            <person name="Smith S.M."/>
            <person name="Hou S."/>
            <person name="Nefedov M."/>
            <person name="de Jong P.J."/>
            <person name="Renfree M.B."/>
            <person name="Mardis E.R."/>
            <person name="Wilson R.K."/>
        </authorList>
    </citation>
    <scope>NUCLEOTIDE SEQUENCE [LARGE SCALE GENOMIC DNA]</scope>
    <source>
        <strain evidence="2 3">Glennie</strain>
    </source>
</reference>
<dbReference type="GO" id="GO:0006282">
    <property type="term" value="P:regulation of DNA repair"/>
    <property type="evidence" value="ECO:0007669"/>
    <property type="project" value="Ensembl"/>
</dbReference>
<dbReference type="GeneID" id="114807920"/>
<dbReference type="CTD" id="8870"/>
<dbReference type="GO" id="GO:0045820">
    <property type="term" value="P:negative regulation of glycolytic process"/>
    <property type="evidence" value="ECO:0007669"/>
    <property type="project" value="Ensembl"/>
</dbReference>
<dbReference type="GO" id="GO:0006096">
    <property type="term" value="P:glycolytic process"/>
    <property type="evidence" value="ECO:0007669"/>
    <property type="project" value="Ensembl"/>
</dbReference>
<keyword evidence="3" id="KW-1185">Reference proteome</keyword>
<dbReference type="GO" id="GO:0046822">
    <property type="term" value="P:regulation of nucleocytoplasmic transport"/>
    <property type="evidence" value="ECO:0007669"/>
    <property type="project" value="Ensembl"/>
</dbReference>
<evidence type="ECO:0000313" key="2">
    <source>
        <dbReference type="Ensembl" id="ENSOANP00000048808.1"/>
    </source>
</evidence>
<accession>A0A6I8P7G2</accession>
<dbReference type="AlphaFoldDB" id="A0A6I8P7G2"/>
<name>A0A6I8P7G2_ORNAN</name>
<dbReference type="PANTHER" id="PTHR16915">
    <property type="entry name" value="IMMEDIATE EARLY RESPONSE 3"/>
    <property type="match status" value="1"/>
</dbReference>
<dbReference type="GO" id="GO:0006974">
    <property type="term" value="P:DNA damage response"/>
    <property type="evidence" value="ECO:0000318"/>
    <property type="project" value="GO_Central"/>
</dbReference>
<dbReference type="GO" id="GO:0050728">
    <property type="term" value="P:negative regulation of inflammatory response"/>
    <property type="evidence" value="ECO:0007669"/>
    <property type="project" value="Ensembl"/>
</dbReference>
<sequence length="145" mass="15758">MCHVRSPLPAPAALAPPPPPGSRPRGPQIFTFDPLPEKAPSPPRLPSRGLRKRSRKVLYPRVVKRHVPVENPNPAKRLLFILLAVVFCQILTAEEEMPVSAALESPPPASAPAAPSSPEPLNLTVDPPDYTLDISQFLHQHPAAF</sequence>
<dbReference type="Ensembl" id="ENSOANT00000053748.1">
    <property type="protein sequence ID" value="ENSOANP00000048808.1"/>
    <property type="gene ID" value="ENSOANG00000044342.1"/>
</dbReference>
<dbReference type="InterPro" id="IPR024829">
    <property type="entry name" value="IEX-1"/>
</dbReference>
<dbReference type="OrthoDB" id="9949267at2759"/>
<dbReference type="PRINTS" id="PR02100">
    <property type="entry name" value="GENEIEX1"/>
</dbReference>
<dbReference type="GO" id="GO:0007095">
    <property type="term" value="P:mitotic G2 DNA damage checkpoint signaling"/>
    <property type="evidence" value="ECO:0007669"/>
    <property type="project" value="Ensembl"/>
</dbReference>
<dbReference type="GO" id="GO:0045732">
    <property type="term" value="P:positive regulation of protein catabolic process"/>
    <property type="evidence" value="ECO:0007669"/>
    <property type="project" value="Ensembl"/>
</dbReference>
<dbReference type="InParanoid" id="A0A6I8P7G2"/>
<dbReference type="GO" id="GO:1901029">
    <property type="term" value="P:negative regulation of mitochondrial outer membrane permeabilization involved in apoptotic signaling pathway"/>
    <property type="evidence" value="ECO:0007669"/>
    <property type="project" value="Ensembl"/>
</dbReference>
<dbReference type="GO" id="GO:0005634">
    <property type="term" value="C:nucleus"/>
    <property type="evidence" value="ECO:0000318"/>
    <property type="project" value="GO_Central"/>
</dbReference>
<dbReference type="OMA" id="GPQYFTF"/>
<dbReference type="Proteomes" id="UP000002279">
    <property type="component" value="Chromosome X5"/>
</dbReference>
<dbReference type="KEGG" id="oaa:114807920"/>
<dbReference type="PANTHER" id="PTHR16915:SF0">
    <property type="entry name" value="RADIATION-INDUCIBLE IMMEDIATE-EARLY GENE IEX-1"/>
    <property type="match status" value="1"/>
</dbReference>
<reference evidence="2" key="2">
    <citation type="submission" date="2025-08" db="UniProtKB">
        <authorList>
            <consortium name="Ensembl"/>
        </authorList>
    </citation>
    <scope>IDENTIFICATION</scope>
    <source>
        <strain evidence="2">Glennie</strain>
    </source>
</reference>
<protein>
    <submittedName>
        <fullName evidence="2">Immediate early response 3</fullName>
    </submittedName>
</protein>
<feature type="region of interest" description="Disordered" evidence="1">
    <location>
        <begin position="1"/>
        <end position="53"/>
    </location>
</feature>
<reference evidence="2" key="3">
    <citation type="submission" date="2025-09" db="UniProtKB">
        <authorList>
            <consortium name="Ensembl"/>
        </authorList>
    </citation>
    <scope>IDENTIFICATION</scope>
    <source>
        <strain evidence="2">Glennie</strain>
    </source>
</reference>
<gene>
    <name evidence="2" type="primary">IER3</name>
</gene>
<dbReference type="GeneTree" id="ENSGT00390000003213"/>
<dbReference type="GO" id="GO:0003085">
    <property type="term" value="P:negative regulation of systemic arterial blood pressure"/>
    <property type="evidence" value="ECO:0007669"/>
    <property type="project" value="Ensembl"/>
</dbReference>